<proteinExistence type="predicted"/>
<dbReference type="InterPro" id="IPR012334">
    <property type="entry name" value="Pectin_lyas_fold"/>
</dbReference>
<dbReference type="CDD" id="cd14251">
    <property type="entry name" value="PL-6"/>
    <property type="match status" value="1"/>
</dbReference>
<dbReference type="PROSITE" id="PS51257">
    <property type="entry name" value="PROKAR_LIPOPROTEIN"/>
    <property type="match status" value="1"/>
</dbReference>
<reference evidence="2 3" key="1">
    <citation type="submission" date="2018-10" db="EMBL/GenBank/DDBJ databases">
        <title>Ulvibacterium marinum gen. nov., sp. nov., a novel marine bacterium of the family Flavobacteriaceae, isolated from a culture of the green alga Ulva prolifera.</title>
        <authorList>
            <person name="Zhang Z."/>
        </authorList>
    </citation>
    <scope>NUCLEOTIDE SEQUENCE [LARGE SCALE GENOMIC DNA]</scope>
    <source>
        <strain evidence="2 3">CCMM003</strain>
    </source>
</reference>
<keyword evidence="3" id="KW-1185">Reference proteome</keyword>
<dbReference type="InterPro" id="IPR011050">
    <property type="entry name" value="Pectin_lyase_fold/virulence"/>
</dbReference>
<accession>A0A3B0C110</accession>
<gene>
    <name evidence="2" type="ORF">D7Z94_21650</name>
</gene>
<dbReference type="EMBL" id="RBCJ01000005">
    <property type="protein sequence ID" value="RKN78144.1"/>
    <property type="molecule type" value="Genomic_DNA"/>
</dbReference>
<evidence type="ECO:0000313" key="2">
    <source>
        <dbReference type="EMBL" id="RKN78144.1"/>
    </source>
</evidence>
<dbReference type="GO" id="GO:0016829">
    <property type="term" value="F:lyase activity"/>
    <property type="evidence" value="ECO:0007669"/>
    <property type="project" value="UniProtKB-KW"/>
</dbReference>
<dbReference type="Proteomes" id="UP000276603">
    <property type="component" value="Unassembled WGS sequence"/>
</dbReference>
<feature type="region of interest" description="Disordered" evidence="1">
    <location>
        <begin position="194"/>
        <end position="213"/>
    </location>
</feature>
<dbReference type="Gene3D" id="2.160.20.10">
    <property type="entry name" value="Single-stranded right-handed beta-helix, Pectin lyase-like"/>
    <property type="match status" value="2"/>
</dbReference>
<protein>
    <submittedName>
        <fullName evidence="2">Alginate lyase</fullName>
    </submittedName>
</protein>
<dbReference type="RefSeq" id="WP_120714040.1">
    <property type="nucleotide sequence ID" value="NZ_RBCJ01000005.1"/>
</dbReference>
<comment type="caution">
    <text evidence="2">The sequence shown here is derived from an EMBL/GenBank/DDBJ whole genome shotgun (WGS) entry which is preliminary data.</text>
</comment>
<dbReference type="Pfam" id="PF14592">
    <property type="entry name" value="Chondroitinas_B"/>
    <property type="match status" value="1"/>
</dbReference>
<evidence type="ECO:0000313" key="3">
    <source>
        <dbReference type="Proteomes" id="UP000276603"/>
    </source>
</evidence>
<dbReference type="AlphaFoldDB" id="A0A3B0C110"/>
<name>A0A3B0C110_9FLAO</name>
<dbReference type="OrthoDB" id="6475864at2"/>
<sequence>MKHLPILITILIVLASCEPKKTNKVLVSNADELNEAISNAESGTEIIMANGQWEDVQIRFVGQGTEYQPITLRAETPGEVIVKGRSDLKLGGEHLVVDGLHFKNGASPSQSVIQFFINEDTLANHSRVTNCVIKDFNKPQKNMQDLWVFFKGRHNQLDHCYLAGKSNRGPTIRVDIEGNQSIKNHHKIINNHFGPRPPKGGPSAETIQLGNSSTSISPSNTLVANNLFEKCNGEVEIISSKSNFNEFRNNVFYKSEGSLVTRHGNYCTVDGNYFIGDENSPHIGGIRLIGTGHWVTNNYFYNLQGEIFRAPLAVMNGIRRSAINRYIQVTDVVVAYNTWVDCKSPWQFGVGSNVDQKDVLPPSEIRSETPIRTLVANNVIYNSEGDEIPIVRYDSINGITFKNNVINNQGMDFEGVEGLKQIDFSMSKLEENIWIPASSFPDIEVYQGFEFEQISEDIFGKPRTETNSIGAVNGNNPTPPNIMDLSLYGPDWFDPIPTEAEPKIHVVKTSEELVNAVTNSNDGDIIELSSNRYEVDSSLTIVKKLTLQSADTLQKSLITYSGNAGTPAFKMNPKGELTLKAVKLVGSGENYAFASLKENMSSLYNLKVIDSEISDFEYVLKAYKHSFSEFIMFKSTIIKNCTNGLKLSSEDDDRGEYNAENLYVVDCQFENVNQNVIDYYRGGYDESTVGGNLIVKGSTFKNCGADEKNSILINTYGIINVDISNNTFQNNKVKLVARLWGAKNNSESNNTLKNSGQIIVEQNLPLKLMY</sequence>
<dbReference type="InterPro" id="IPR039513">
    <property type="entry name" value="PL-6"/>
</dbReference>
<organism evidence="2 3">
    <name type="scientific">Ulvibacterium marinum</name>
    <dbReference type="NCBI Taxonomy" id="2419782"/>
    <lineage>
        <taxon>Bacteria</taxon>
        <taxon>Pseudomonadati</taxon>
        <taxon>Bacteroidota</taxon>
        <taxon>Flavobacteriia</taxon>
        <taxon>Flavobacteriales</taxon>
        <taxon>Flavobacteriaceae</taxon>
        <taxon>Ulvibacterium</taxon>
    </lineage>
</organism>
<dbReference type="SUPFAM" id="SSF51126">
    <property type="entry name" value="Pectin lyase-like"/>
    <property type="match status" value="2"/>
</dbReference>
<keyword evidence="2" id="KW-0456">Lyase</keyword>
<evidence type="ECO:0000256" key="1">
    <source>
        <dbReference type="SAM" id="MobiDB-lite"/>
    </source>
</evidence>